<dbReference type="AlphaFoldDB" id="A0A2P2QIC6"/>
<keyword evidence="1" id="KW-1133">Transmembrane helix</keyword>
<sequence length="42" mass="5054">MSIYVGYCITFISLFFCRICNSFSSVYLTCFFPLDMRKYLLF</sequence>
<accession>A0A2P2QIC6</accession>
<name>A0A2P2QIC6_RHIMU</name>
<dbReference type="EMBL" id="GGEC01086278">
    <property type="protein sequence ID" value="MBX66762.1"/>
    <property type="molecule type" value="Transcribed_RNA"/>
</dbReference>
<keyword evidence="1" id="KW-0812">Transmembrane</keyword>
<evidence type="ECO:0000256" key="1">
    <source>
        <dbReference type="SAM" id="Phobius"/>
    </source>
</evidence>
<proteinExistence type="predicted"/>
<keyword evidence="1" id="KW-0472">Membrane</keyword>
<reference evidence="2" key="1">
    <citation type="submission" date="2018-02" db="EMBL/GenBank/DDBJ databases">
        <title>Rhizophora mucronata_Transcriptome.</title>
        <authorList>
            <person name="Meera S.P."/>
            <person name="Sreeshan A."/>
            <person name="Augustine A."/>
        </authorList>
    </citation>
    <scope>NUCLEOTIDE SEQUENCE</scope>
    <source>
        <tissue evidence="2">Leaf</tissue>
    </source>
</reference>
<evidence type="ECO:0000313" key="2">
    <source>
        <dbReference type="EMBL" id="MBX66762.1"/>
    </source>
</evidence>
<protein>
    <submittedName>
        <fullName evidence="2">Uncharacterized protein</fullName>
    </submittedName>
</protein>
<feature type="transmembrane region" description="Helical" evidence="1">
    <location>
        <begin position="12"/>
        <end position="34"/>
    </location>
</feature>
<organism evidence="2">
    <name type="scientific">Rhizophora mucronata</name>
    <name type="common">Asiatic mangrove</name>
    <dbReference type="NCBI Taxonomy" id="61149"/>
    <lineage>
        <taxon>Eukaryota</taxon>
        <taxon>Viridiplantae</taxon>
        <taxon>Streptophyta</taxon>
        <taxon>Embryophyta</taxon>
        <taxon>Tracheophyta</taxon>
        <taxon>Spermatophyta</taxon>
        <taxon>Magnoliopsida</taxon>
        <taxon>eudicotyledons</taxon>
        <taxon>Gunneridae</taxon>
        <taxon>Pentapetalae</taxon>
        <taxon>rosids</taxon>
        <taxon>fabids</taxon>
        <taxon>Malpighiales</taxon>
        <taxon>Rhizophoraceae</taxon>
        <taxon>Rhizophora</taxon>
    </lineage>
</organism>